<dbReference type="InterPro" id="IPR008964">
    <property type="entry name" value="Invasin/intimin_cell_adhesion"/>
</dbReference>
<protein>
    <recommendedName>
        <fullName evidence="4">MG2 domain-containing protein</fullName>
    </recommendedName>
</protein>
<evidence type="ECO:0000313" key="2">
    <source>
        <dbReference type="EMBL" id="SDS80761.1"/>
    </source>
</evidence>
<gene>
    <name evidence="2" type="ORF">SAMN05216490_1852</name>
</gene>
<dbReference type="Gene3D" id="2.60.40.1930">
    <property type="match status" value="1"/>
</dbReference>
<dbReference type="Proteomes" id="UP000199679">
    <property type="component" value="Chromosome I"/>
</dbReference>
<reference evidence="2 3" key="1">
    <citation type="submission" date="2016-10" db="EMBL/GenBank/DDBJ databases">
        <authorList>
            <person name="de Groot N.N."/>
        </authorList>
    </citation>
    <scope>NUCLEOTIDE SEQUENCE [LARGE SCALE GENOMIC DNA]</scope>
    <source>
        <strain evidence="2 3">MP1X4</strain>
    </source>
</reference>
<dbReference type="AlphaFoldDB" id="A0A1H1V8E9"/>
<sequence>MILRKLLLTACLSLVVALSAFAQDDSVALTTIISKTSKFATNYPVEKVYLHFDKPYYAVGDTIWFKAYVTIQDHQLSALSKIVYVDMITNHDSVVQSLRLPVVNGVASGSIVLPQVSFMEGNYHVRAYTNWMRNFDPAYFFTKNITVGNTVDERNPVNTHISFTNSLSGGVEKIDAKIIYKDQDGVAYINKKVSWKVQSDDETIDKGKGTTDQNGVLILSFSSNKRGSFGTADLITDIDLNYKKSISNSFSLKTAAIPKDVQFFPEGGNIINGIHTKVAFKAISSNGLGVEIKGTVTDNDNKVVVNFTSQHLGMGMFTLTPETGKSYKANVTFPDGTQNSYDLPRIMDEGIDLSVSNTNPDSLNLKISSNPDFLQKFTNTRFYIVAQSGGVIYYAAQTNLHSLTYSAAIPKAKFPTGILQVSLLSSEGDPLSERIVFIQHNDQLNVAVNTDRPSYTQRQRVKMTMTVKNKDVPVSGSFSLAVIDESKVPFDENAETTILSTMLLTSDLKGYIEKPNYYFNHVDDAKVADLDILMLTQGYRRFTYSDIVYDKTPTIYFLPEQGINISGILRASNGMAVSRGNVHLTIPDKIYYKDVITDPSGNFLFQDLTFQDSSQVILNAKNNTNGKFMEINVNADTYPTLQKNVNSADNVANIDSMLTTYLLNTKKQYAGNRVLKEVVIKAKSEVKKPSHLDYPSLVGLSPQPDHMIDGSQLSGCNVLLDCLRGAAFGLTYDVDDFYITRDYMQGNKKTPVQVYFNGMPVETNYLNNIDPKTVESVEIFLNNGITNIGAMNNTKGVLVINSKKIPKGEKISLAELKNLIPQKNLITISPMGYAKERQFYIPKYTVARTAMEVPDYRTTVYWNPKIITDKATGKASFEFFNSDGKGTYKAVIEGLDIDGNIAHYVYHYKVD</sequence>
<organism evidence="2 3">
    <name type="scientific">Mucilaginibacter mallensis</name>
    <dbReference type="NCBI Taxonomy" id="652787"/>
    <lineage>
        <taxon>Bacteria</taxon>
        <taxon>Pseudomonadati</taxon>
        <taxon>Bacteroidota</taxon>
        <taxon>Sphingobacteriia</taxon>
        <taxon>Sphingobacteriales</taxon>
        <taxon>Sphingobacteriaceae</taxon>
        <taxon>Mucilaginibacter</taxon>
    </lineage>
</organism>
<proteinExistence type="predicted"/>
<keyword evidence="3" id="KW-1185">Reference proteome</keyword>
<dbReference type="EMBL" id="LT629740">
    <property type="protein sequence ID" value="SDS80761.1"/>
    <property type="molecule type" value="Genomic_DNA"/>
</dbReference>
<evidence type="ECO:0008006" key="4">
    <source>
        <dbReference type="Google" id="ProtNLM"/>
    </source>
</evidence>
<dbReference type="RefSeq" id="WP_091371494.1">
    <property type="nucleotide sequence ID" value="NZ_LT629740.1"/>
</dbReference>
<evidence type="ECO:0000313" key="3">
    <source>
        <dbReference type="Proteomes" id="UP000199679"/>
    </source>
</evidence>
<name>A0A1H1V8E9_MUCMA</name>
<evidence type="ECO:0000256" key="1">
    <source>
        <dbReference type="SAM" id="SignalP"/>
    </source>
</evidence>
<dbReference type="OrthoDB" id="609485at2"/>
<keyword evidence="1" id="KW-0732">Signal</keyword>
<accession>A0A1H1V8E9</accession>
<feature type="chain" id="PRO_5009262984" description="MG2 domain-containing protein" evidence="1">
    <location>
        <begin position="23"/>
        <end position="911"/>
    </location>
</feature>
<feature type="signal peptide" evidence="1">
    <location>
        <begin position="1"/>
        <end position="22"/>
    </location>
</feature>
<dbReference type="SUPFAM" id="SSF49373">
    <property type="entry name" value="Invasin/intimin cell-adhesion fragments"/>
    <property type="match status" value="1"/>
</dbReference>
<dbReference type="STRING" id="652787.SAMN05216490_1852"/>